<dbReference type="Pfam" id="PF03684">
    <property type="entry name" value="UPF0179"/>
    <property type="match status" value="1"/>
</dbReference>
<accession>A0A9E7UM67</accession>
<reference evidence="4" key="1">
    <citation type="submission" date="2022-09" db="EMBL/GenBank/DDBJ databases">
        <title>Characterization of three MwoI isoschizomers from sequenced genome and metagenomes.</title>
        <authorList>
            <person name="Fomenkov A."/>
            <person name="Xu S.Y."/>
            <person name="Roberts R.J."/>
        </authorList>
    </citation>
    <scope>NUCLEOTIDE SEQUENCE</scope>
    <source>
        <strain evidence="4">DSM 2970</strain>
    </source>
</reference>
<sequence length="146" mass="16822">MITLIGEKLARKGVRFLYCGPAEECENCRFRSTCIKPLEEGHMYIIRDVKDRDQRCPVHEGEKVVVVDAERASIETLIDSRRAFEGSIISFEAPDCSRECRMYDLCHPEGLREGDRCRIVKNLGKPDKKCPEGHELRRVLLQLTDK</sequence>
<dbReference type="GeneID" id="58978617"/>
<name>A0A9E7UM67_METWO</name>
<keyword evidence="5" id="KW-1185">Reference proteome</keyword>
<protein>
    <recommendedName>
        <fullName evidence="2">UPF0179 protein N5910_04995</fullName>
    </recommendedName>
</protein>
<evidence type="ECO:0000313" key="3">
    <source>
        <dbReference type="EMBL" id="MEJ8542592.1"/>
    </source>
</evidence>
<dbReference type="Proteomes" id="UP001369247">
    <property type="component" value="Unassembled WGS sequence"/>
</dbReference>
<evidence type="ECO:0000256" key="2">
    <source>
        <dbReference type="HAMAP-Rule" id="MF_00498"/>
    </source>
</evidence>
<organism evidence="4">
    <name type="scientific">Methanothermobacter wolfeii</name>
    <name type="common">Methanobacterium wolfei</name>
    <dbReference type="NCBI Taxonomy" id="145261"/>
    <lineage>
        <taxon>Archaea</taxon>
        <taxon>Methanobacteriati</taxon>
        <taxon>Methanobacteriota</taxon>
        <taxon>Methanomada group</taxon>
        <taxon>Methanobacteria</taxon>
        <taxon>Methanobacteriales</taxon>
        <taxon>Methanobacteriaceae</taxon>
        <taxon>Methanothermobacter</taxon>
    </lineage>
</organism>
<dbReference type="PIRSF" id="PIRSF006595">
    <property type="entry name" value="UCP006595"/>
    <property type="match status" value="1"/>
</dbReference>
<dbReference type="HAMAP" id="MF_00498">
    <property type="entry name" value="UPF0179"/>
    <property type="match status" value="1"/>
</dbReference>
<dbReference type="InterPro" id="IPR005369">
    <property type="entry name" value="UPF0179"/>
</dbReference>
<dbReference type="EMBL" id="JAXUHJ010000008">
    <property type="protein sequence ID" value="MEJ8542592.1"/>
    <property type="molecule type" value="Genomic_DNA"/>
</dbReference>
<reference evidence="3 5" key="2">
    <citation type="submission" date="2023-12" db="EMBL/GenBank/DDBJ databases">
        <title>Phenotypic and Genomic Characterization of Methanothermobacter wolfeii Strain BSEL, a CO2-Capturing Archaeon with Minimal Nutrient Requirements.</title>
        <authorList>
            <person name="Ale Enriquez F."/>
            <person name="Ahring B.K."/>
        </authorList>
    </citation>
    <scope>NUCLEOTIDE SEQUENCE [LARGE SCALE GENOMIC DNA]</scope>
    <source>
        <strain evidence="3 5">BSEL-1</strain>
    </source>
</reference>
<comment type="similarity">
    <text evidence="1 2">Belongs to the UPF0179 family.</text>
</comment>
<dbReference type="PANTHER" id="PTHR40699:SF1">
    <property type="entry name" value="UPF0179 PROTEIN MJ1627"/>
    <property type="match status" value="1"/>
</dbReference>
<dbReference type="Proteomes" id="UP001065373">
    <property type="component" value="Chromosome"/>
</dbReference>
<dbReference type="EMBL" id="CP104550">
    <property type="protein sequence ID" value="UXH30908.1"/>
    <property type="molecule type" value="Genomic_DNA"/>
</dbReference>
<dbReference type="AlphaFoldDB" id="A0A9E7UM67"/>
<evidence type="ECO:0000256" key="1">
    <source>
        <dbReference type="ARBA" id="ARBA00010824"/>
    </source>
</evidence>
<proteinExistence type="inferred from homology"/>
<dbReference type="RefSeq" id="WP_191215987.1">
    <property type="nucleotide sequence ID" value="NZ_CP104550.1"/>
</dbReference>
<gene>
    <name evidence="4" type="ORF">N5910_04995</name>
    <name evidence="3" type="ORF">U2150_03675</name>
</gene>
<dbReference type="PANTHER" id="PTHR40699">
    <property type="entry name" value="UPF0179 PROTEIN MJ1627"/>
    <property type="match status" value="1"/>
</dbReference>
<evidence type="ECO:0000313" key="4">
    <source>
        <dbReference type="EMBL" id="UXH30908.1"/>
    </source>
</evidence>
<evidence type="ECO:0000313" key="5">
    <source>
        <dbReference type="Proteomes" id="UP001369247"/>
    </source>
</evidence>